<dbReference type="SUPFAM" id="SSF51197">
    <property type="entry name" value="Clavaminate synthase-like"/>
    <property type="match status" value="1"/>
</dbReference>
<keyword evidence="2" id="KW-0223">Dioxygenase</keyword>
<dbReference type="EMBL" id="JAODUO010000477">
    <property type="protein sequence ID" value="KAK2179690.1"/>
    <property type="molecule type" value="Genomic_DNA"/>
</dbReference>
<evidence type="ECO:0000256" key="3">
    <source>
        <dbReference type="ARBA" id="ARBA00023002"/>
    </source>
</evidence>
<name>A0AAD9KYJ5_RIDPI</name>
<feature type="domain" description="Aspartyl/asparaginy/proline hydroxylase" evidence="5">
    <location>
        <begin position="139"/>
        <end position="293"/>
    </location>
</feature>
<evidence type="ECO:0000259" key="5">
    <source>
        <dbReference type="Pfam" id="PF05118"/>
    </source>
</evidence>
<dbReference type="GO" id="GO:0051213">
    <property type="term" value="F:dioxygenase activity"/>
    <property type="evidence" value="ECO:0007669"/>
    <property type="project" value="UniProtKB-KW"/>
</dbReference>
<organism evidence="6 7">
    <name type="scientific">Ridgeia piscesae</name>
    <name type="common">Tubeworm</name>
    <dbReference type="NCBI Taxonomy" id="27915"/>
    <lineage>
        <taxon>Eukaryota</taxon>
        <taxon>Metazoa</taxon>
        <taxon>Spiralia</taxon>
        <taxon>Lophotrochozoa</taxon>
        <taxon>Annelida</taxon>
        <taxon>Polychaeta</taxon>
        <taxon>Sedentaria</taxon>
        <taxon>Canalipalpata</taxon>
        <taxon>Sabellida</taxon>
        <taxon>Siboglinidae</taxon>
        <taxon>Ridgeia</taxon>
    </lineage>
</organism>
<proteinExistence type="inferred from homology"/>
<evidence type="ECO:0000256" key="2">
    <source>
        <dbReference type="ARBA" id="ARBA00022964"/>
    </source>
</evidence>
<dbReference type="Pfam" id="PF05118">
    <property type="entry name" value="Asp_Arg_Hydrox"/>
    <property type="match status" value="1"/>
</dbReference>
<gene>
    <name evidence="6" type="ORF">NP493_477g02015</name>
</gene>
<keyword evidence="7" id="KW-1185">Reference proteome</keyword>
<dbReference type="Gene3D" id="2.60.120.330">
    <property type="entry name" value="B-lactam Antibiotic, Isopenicillin N Synthase, Chain"/>
    <property type="match status" value="1"/>
</dbReference>
<keyword evidence="4" id="KW-0812">Transmembrane</keyword>
<evidence type="ECO:0000313" key="6">
    <source>
        <dbReference type="EMBL" id="KAK2179690.1"/>
    </source>
</evidence>
<comment type="caution">
    <text evidence="6">The sequence shown here is derived from an EMBL/GenBank/DDBJ whole genome shotgun (WGS) entry which is preliminary data.</text>
</comment>
<evidence type="ECO:0000256" key="1">
    <source>
        <dbReference type="ARBA" id="ARBA00007730"/>
    </source>
</evidence>
<accession>A0AAD9KYJ5</accession>
<keyword evidence="3" id="KW-0560">Oxidoreductase</keyword>
<reference evidence="6" key="1">
    <citation type="journal article" date="2023" name="Mol. Biol. Evol.">
        <title>Third-Generation Sequencing Reveals the Adaptive Role of the Epigenome in Three Deep-Sea Polychaetes.</title>
        <authorList>
            <person name="Perez M."/>
            <person name="Aroh O."/>
            <person name="Sun Y."/>
            <person name="Lan Y."/>
            <person name="Juniper S.K."/>
            <person name="Young C.R."/>
            <person name="Angers B."/>
            <person name="Qian P.Y."/>
        </authorList>
    </citation>
    <scope>NUCLEOTIDE SEQUENCE</scope>
    <source>
        <strain evidence="6">R07B-5</strain>
    </source>
</reference>
<dbReference type="InterPro" id="IPR051821">
    <property type="entry name" value="Asp/Asn_beta-hydroxylase"/>
</dbReference>
<dbReference type="AlphaFoldDB" id="A0AAD9KYJ5"/>
<dbReference type="PANTHER" id="PTHR46332:SF5">
    <property type="entry name" value="ASPARTATE BETA-HYDROXYLASE DOMAIN CONTAINING 2"/>
    <property type="match status" value="1"/>
</dbReference>
<feature type="transmembrane region" description="Helical" evidence="4">
    <location>
        <begin position="12"/>
        <end position="29"/>
    </location>
</feature>
<protein>
    <recommendedName>
        <fullName evidence="5">Aspartyl/asparaginy/proline hydroxylase domain-containing protein</fullName>
    </recommendedName>
</protein>
<dbReference type="PANTHER" id="PTHR46332">
    <property type="entry name" value="ASPARTATE BETA-HYDROXYLASE DOMAIN-CONTAINING PROTEIN 2"/>
    <property type="match status" value="1"/>
</dbReference>
<comment type="similarity">
    <text evidence="1">Belongs to the aspartyl/asparaginyl beta-hydroxylase family.</text>
</comment>
<dbReference type="GO" id="GO:0016020">
    <property type="term" value="C:membrane"/>
    <property type="evidence" value="ECO:0007669"/>
    <property type="project" value="TreeGrafter"/>
</dbReference>
<dbReference type="Proteomes" id="UP001209878">
    <property type="component" value="Unassembled WGS sequence"/>
</dbReference>
<evidence type="ECO:0000256" key="4">
    <source>
        <dbReference type="SAM" id="Phobius"/>
    </source>
</evidence>
<dbReference type="InterPro" id="IPR027443">
    <property type="entry name" value="IPNS-like_sf"/>
</dbReference>
<sequence>MFHVHWDAHSYVTVVIVLVTTVGIIVKLCQKRLYRKMDSGASVDAQRTITNNRNKYTACDSENCVRCNRYHDLRSQAPDKLSAFADQSSCSGLARLRESLTNDDATEGTQRPNVLYMAGLESTPWWNADRFPTPTELLEKNHENILEEYKNLASSSSGWVQNTTESGRWKAFFLINQGCRIAENCRRCPKTSDLVENCLDNLMTDCVFGNVFFSVVHAGTDINAHCGPTNVRLRCHLGLDVPPECRLTVGGETRGWARAKCSWFDDSFEHSVRCGGDPQAAPRVVLLLDFWHPDITDVEKLAIRAVF</sequence>
<dbReference type="InterPro" id="IPR007803">
    <property type="entry name" value="Asp/Arg/Pro-Hydrxlase"/>
</dbReference>
<evidence type="ECO:0000313" key="7">
    <source>
        <dbReference type="Proteomes" id="UP001209878"/>
    </source>
</evidence>
<keyword evidence="4" id="KW-0472">Membrane</keyword>
<keyword evidence="4" id="KW-1133">Transmembrane helix</keyword>